<evidence type="ECO:0000256" key="2">
    <source>
        <dbReference type="ARBA" id="ARBA00022771"/>
    </source>
</evidence>
<dbReference type="SUPFAM" id="SSF90229">
    <property type="entry name" value="CCCH zinc finger"/>
    <property type="match status" value="2"/>
</dbReference>
<feature type="domain" description="C3H1-type" evidence="6">
    <location>
        <begin position="18"/>
        <end position="45"/>
    </location>
</feature>
<name>A0A8H5CZT1_9AGAR</name>
<feature type="compositionally biased region" description="Basic residues" evidence="5">
    <location>
        <begin position="450"/>
        <end position="461"/>
    </location>
</feature>
<evidence type="ECO:0000313" key="7">
    <source>
        <dbReference type="EMBL" id="KAF5350568.1"/>
    </source>
</evidence>
<dbReference type="Gene3D" id="4.10.1000.10">
    <property type="entry name" value="Zinc finger, CCCH-type"/>
    <property type="match status" value="1"/>
</dbReference>
<keyword evidence="1 4" id="KW-0479">Metal-binding</keyword>
<feature type="region of interest" description="Disordered" evidence="5">
    <location>
        <begin position="376"/>
        <end position="462"/>
    </location>
</feature>
<evidence type="ECO:0000256" key="1">
    <source>
        <dbReference type="ARBA" id="ARBA00022723"/>
    </source>
</evidence>
<evidence type="ECO:0000256" key="5">
    <source>
        <dbReference type="SAM" id="MobiDB-lite"/>
    </source>
</evidence>
<dbReference type="AlphaFoldDB" id="A0A8H5CZT1"/>
<feature type="domain" description="C3H1-type" evidence="6">
    <location>
        <begin position="131"/>
        <end position="160"/>
    </location>
</feature>
<evidence type="ECO:0000313" key="8">
    <source>
        <dbReference type="Proteomes" id="UP000559027"/>
    </source>
</evidence>
<keyword evidence="8" id="KW-1185">Reference proteome</keyword>
<dbReference type="InterPro" id="IPR000571">
    <property type="entry name" value="Znf_CCCH"/>
</dbReference>
<proteinExistence type="predicted"/>
<comment type="caution">
    <text evidence="7">The sequence shown here is derived from an EMBL/GenBank/DDBJ whole genome shotgun (WGS) entry which is preliminary data.</text>
</comment>
<dbReference type="Proteomes" id="UP000559027">
    <property type="component" value="Unassembled WGS sequence"/>
</dbReference>
<reference evidence="7 8" key="1">
    <citation type="journal article" date="2020" name="ISME J.">
        <title>Uncovering the hidden diversity of litter-decomposition mechanisms in mushroom-forming fungi.</title>
        <authorList>
            <person name="Floudas D."/>
            <person name="Bentzer J."/>
            <person name="Ahren D."/>
            <person name="Johansson T."/>
            <person name="Persson P."/>
            <person name="Tunlid A."/>
        </authorList>
    </citation>
    <scope>NUCLEOTIDE SEQUENCE [LARGE SCALE GENOMIC DNA]</scope>
    <source>
        <strain evidence="7 8">CBS 146.42</strain>
    </source>
</reference>
<evidence type="ECO:0000256" key="3">
    <source>
        <dbReference type="ARBA" id="ARBA00022833"/>
    </source>
</evidence>
<evidence type="ECO:0000256" key="4">
    <source>
        <dbReference type="PROSITE-ProRule" id="PRU00723"/>
    </source>
</evidence>
<sequence length="485" mass="54061">MLQLHRVRPSAMQADPLWQGKIICRQYVQGYCSYGARCKYDHPPTGEPQWLDPQPLPLYPQAEHGKENWFFSPERPYSEGQNNDVSRLQPHYPMTSRPLGNGTFSHGTKVPRSQTAAHDYVDPKKIRSIIAWKTTPCKHFVKNNGWCPLGDACNFIHDWQLVYSTMWNRDIIRKTAESSARPDGNHKATSHCWAHVQGFCGARSCPHFHPADIQPYVKYTPCPAWVLCDRRSTCPFKHWDVLPPGSQESEMLAAPPPTLPPPPPPPAVFYPPPPPPPPPATYTPTVIPTSNQVEVNGTTYFSLAPEASLADDFTYPQNGPIAVPVPMAALPPTHFLSEGVNPPSLSPMSSHHYVPQAYQPHVEPLSFLEQAYVNEPSPLLSPPDAHAQSLHVMPPEDTRPNHSEFIPSSRAESEPIPNEGSFGETKNEAEADPTSGHNSAAEPDTTEDHRRKRKSHGHVRRISINVKTGEVIERTLDGRHGVYGL</sequence>
<dbReference type="EMBL" id="JAACJO010000014">
    <property type="protein sequence ID" value="KAF5350568.1"/>
    <property type="molecule type" value="Genomic_DNA"/>
</dbReference>
<accession>A0A8H5CZT1</accession>
<dbReference type="Gene3D" id="3.30.1370.210">
    <property type="match status" value="1"/>
</dbReference>
<organism evidence="7 8">
    <name type="scientific">Leucocoprinus leucothites</name>
    <dbReference type="NCBI Taxonomy" id="201217"/>
    <lineage>
        <taxon>Eukaryota</taxon>
        <taxon>Fungi</taxon>
        <taxon>Dikarya</taxon>
        <taxon>Basidiomycota</taxon>
        <taxon>Agaricomycotina</taxon>
        <taxon>Agaricomycetes</taxon>
        <taxon>Agaricomycetidae</taxon>
        <taxon>Agaricales</taxon>
        <taxon>Agaricineae</taxon>
        <taxon>Agaricaceae</taxon>
        <taxon>Leucocoprinus</taxon>
    </lineage>
</organism>
<dbReference type="SMART" id="SM00356">
    <property type="entry name" value="ZnF_C3H1"/>
    <property type="match status" value="2"/>
</dbReference>
<dbReference type="PROSITE" id="PS50103">
    <property type="entry name" value="ZF_C3H1"/>
    <property type="match status" value="2"/>
</dbReference>
<feature type="zinc finger region" description="C3H1-type" evidence="4">
    <location>
        <begin position="18"/>
        <end position="45"/>
    </location>
</feature>
<dbReference type="GO" id="GO:0008270">
    <property type="term" value="F:zinc ion binding"/>
    <property type="evidence" value="ECO:0007669"/>
    <property type="project" value="UniProtKB-KW"/>
</dbReference>
<gene>
    <name evidence="7" type="ORF">D9756_008747</name>
</gene>
<dbReference type="InterPro" id="IPR036855">
    <property type="entry name" value="Znf_CCCH_sf"/>
</dbReference>
<feature type="zinc finger region" description="C3H1-type" evidence="4">
    <location>
        <begin position="131"/>
        <end position="160"/>
    </location>
</feature>
<keyword evidence="3 4" id="KW-0862">Zinc</keyword>
<dbReference type="OrthoDB" id="410307at2759"/>
<keyword evidence="2 4" id="KW-0863">Zinc-finger</keyword>
<evidence type="ECO:0000259" key="6">
    <source>
        <dbReference type="PROSITE" id="PS50103"/>
    </source>
</evidence>
<dbReference type="Pfam" id="PF00642">
    <property type="entry name" value="zf-CCCH"/>
    <property type="match status" value="2"/>
</dbReference>
<protein>
    <recommendedName>
        <fullName evidence="6">C3H1-type domain-containing protein</fullName>
    </recommendedName>
</protein>